<sequence>MSTPREEPKKRERQVSELSDIEEVQRGGADSTDKSTGTAPHRADEPAVDEATDRAGDRDTDDGWK</sequence>
<dbReference type="AlphaFoldDB" id="A0A1H1N7K5"/>
<proteinExistence type="predicted"/>
<feature type="compositionally biased region" description="Basic and acidic residues" evidence="1">
    <location>
        <begin position="41"/>
        <end position="65"/>
    </location>
</feature>
<evidence type="ECO:0000313" key="3">
    <source>
        <dbReference type="Proteomes" id="UP000199103"/>
    </source>
</evidence>
<evidence type="ECO:0000256" key="1">
    <source>
        <dbReference type="SAM" id="MobiDB-lite"/>
    </source>
</evidence>
<dbReference type="Proteomes" id="UP000199103">
    <property type="component" value="Chromosome I"/>
</dbReference>
<name>A0A1H1N7K5_9ACTN</name>
<keyword evidence="3" id="KW-1185">Reference proteome</keyword>
<feature type="compositionally biased region" description="Basic and acidic residues" evidence="1">
    <location>
        <begin position="1"/>
        <end position="15"/>
    </location>
</feature>
<dbReference type="EMBL" id="LT629772">
    <property type="protein sequence ID" value="SDR94907.1"/>
    <property type="molecule type" value="Genomic_DNA"/>
</dbReference>
<reference evidence="2 3" key="1">
    <citation type="submission" date="2016-10" db="EMBL/GenBank/DDBJ databases">
        <authorList>
            <person name="de Groot N.N."/>
        </authorList>
    </citation>
    <scope>NUCLEOTIDE SEQUENCE [LARGE SCALE GENOMIC DNA]</scope>
    <source>
        <strain evidence="2 3">DSM 21800</strain>
    </source>
</reference>
<accession>A0A1H1N7K5</accession>
<gene>
    <name evidence="2" type="ORF">SAMN04489812_0410</name>
</gene>
<organism evidence="2 3">
    <name type="scientific">Microlunatus soli</name>
    <dbReference type="NCBI Taxonomy" id="630515"/>
    <lineage>
        <taxon>Bacteria</taxon>
        <taxon>Bacillati</taxon>
        <taxon>Actinomycetota</taxon>
        <taxon>Actinomycetes</taxon>
        <taxon>Propionibacteriales</taxon>
        <taxon>Propionibacteriaceae</taxon>
        <taxon>Microlunatus</taxon>
    </lineage>
</organism>
<dbReference type="STRING" id="630515.SAMN04489812_0410"/>
<dbReference type="RefSeq" id="WP_091519091.1">
    <property type="nucleotide sequence ID" value="NZ_LT629772.1"/>
</dbReference>
<evidence type="ECO:0000313" key="2">
    <source>
        <dbReference type="EMBL" id="SDR94907.1"/>
    </source>
</evidence>
<protein>
    <submittedName>
        <fullName evidence="2">Uncharacterized protein</fullName>
    </submittedName>
</protein>
<feature type="region of interest" description="Disordered" evidence="1">
    <location>
        <begin position="1"/>
        <end position="65"/>
    </location>
</feature>